<evidence type="ECO:0000259" key="1">
    <source>
        <dbReference type="Pfam" id="PF01610"/>
    </source>
</evidence>
<dbReference type="Proteomes" id="UP000190105">
    <property type="component" value="Unassembled WGS sequence"/>
</dbReference>
<protein>
    <submittedName>
        <fullName evidence="2">Transposase</fullName>
    </submittedName>
</protein>
<dbReference type="PANTHER" id="PTHR33498:SF1">
    <property type="entry name" value="TRANSPOSASE FOR INSERTION SEQUENCE ELEMENT IS1557"/>
    <property type="match status" value="1"/>
</dbReference>
<evidence type="ECO:0000313" key="2">
    <source>
        <dbReference type="EMBL" id="SKB00651.1"/>
    </source>
</evidence>
<dbReference type="InterPro" id="IPR002560">
    <property type="entry name" value="Transposase_DDE"/>
</dbReference>
<dbReference type="RefSeq" id="WP_143287339.1">
    <property type="nucleotide sequence ID" value="NZ_FUYH01000046.1"/>
</dbReference>
<dbReference type="AlphaFoldDB" id="A0A1T4YH83"/>
<evidence type="ECO:0000313" key="3">
    <source>
        <dbReference type="Proteomes" id="UP000190105"/>
    </source>
</evidence>
<dbReference type="PANTHER" id="PTHR33498">
    <property type="entry name" value="TRANSPOSASE FOR INSERTION SEQUENCE ELEMENT IS1557"/>
    <property type="match status" value="1"/>
</dbReference>
<dbReference type="EMBL" id="FUYH01000046">
    <property type="protein sequence ID" value="SKB00651.1"/>
    <property type="molecule type" value="Genomic_DNA"/>
</dbReference>
<dbReference type="Pfam" id="PF01610">
    <property type="entry name" value="DDE_Tnp_ISL3"/>
    <property type="match status" value="1"/>
</dbReference>
<reference evidence="3" key="1">
    <citation type="submission" date="2017-02" db="EMBL/GenBank/DDBJ databases">
        <authorList>
            <person name="Varghese N."/>
            <person name="Submissions S."/>
        </authorList>
    </citation>
    <scope>NUCLEOTIDE SEQUENCE [LARGE SCALE GENOMIC DNA]</scope>
    <source>
        <strain evidence="3">USBA 833</strain>
    </source>
</reference>
<accession>A0A1T4YH83</accession>
<name>A0A1T4YH83_9CLOT</name>
<feature type="domain" description="Transposase IS204/IS1001/IS1096/IS1165 DDE" evidence="1">
    <location>
        <begin position="2"/>
        <end position="103"/>
    </location>
</feature>
<keyword evidence="3" id="KW-1185">Reference proteome</keyword>
<dbReference type="InterPro" id="IPR047951">
    <property type="entry name" value="Transpos_ISL3"/>
</dbReference>
<dbReference type="OrthoDB" id="287363at2"/>
<organism evidence="2 3">
    <name type="scientific">Caloramator quimbayensis</name>
    <dbReference type="NCBI Taxonomy" id="1147123"/>
    <lineage>
        <taxon>Bacteria</taxon>
        <taxon>Bacillati</taxon>
        <taxon>Bacillota</taxon>
        <taxon>Clostridia</taxon>
        <taxon>Eubacteriales</taxon>
        <taxon>Clostridiaceae</taxon>
        <taxon>Caloramator</taxon>
    </lineage>
</organism>
<sequence>KEQLEKVLMLYPQLKQIYQFVKQFKEILYSKDIYKIDKWIKEVKELNIPELNSYISGIERDFEAVKNAIIYEYSNGLAEGIINKIKVIKRIMYGRCSFELLKQKVLLLNFN</sequence>
<proteinExistence type="predicted"/>
<gene>
    <name evidence="2" type="ORF">SAMN05443428_1461</name>
</gene>
<dbReference type="STRING" id="1147123.SAMN05443428_1461"/>
<feature type="non-terminal residue" evidence="2">
    <location>
        <position position="1"/>
    </location>
</feature>